<dbReference type="InterPro" id="IPR002178">
    <property type="entry name" value="PTS_EIIA_type-2_dom"/>
</dbReference>
<feature type="transmembrane region" description="Helical" evidence="6">
    <location>
        <begin position="182"/>
        <end position="201"/>
    </location>
</feature>
<feature type="transmembrane region" description="Helical" evidence="6">
    <location>
        <begin position="39"/>
        <end position="57"/>
    </location>
</feature>
<keyword evidence="2" id="KW-1003">Cell membrane</keyword>
<feature type="transmembrane region" description="Helical" evidence="6">
    <location>
        <begin position="400"/>
        <end position="419"/>
    </location>
</feature>
<dbReference type="InterPro" id="IPR002293">
    <property type="entry name" value="AA/rel_permease1"/>
</dbReference>
<evidence type="ECO:0000256" key="5">
    <source>
        <dbReference type="ARBA" id="ARBA00023136"/>
    </source>
</evidence>
<dbReference type="Pfam" id="PF13520">
    <property type="entry name" value="AA_permease_2"/>
    <property type="match status" value="1"/>
</dbReference>
<feature type="transmembrane region" description="Helical" evidence="6">
    <location>
        <begin position="319"/>
        <end position="337"/>
    </location>
</feature>
<dbReference type="PROSITE" id="PS51094">
    <property type="entry name" value="PTS_EIIA_TYPE_2"/>
    <property type="match status" value="1"/>
</dbReference>
<dbReference type="GO" id="GO:0022857">
    <property type="term" value="F:transmembrane transporter activity"/>
    <property type="evidence" value="ECO:0007669"/>
    <property type="project" value="InterPro"/>
</dbReference>
<evidence type="ECO:0000256" key="1">
    <source>
        <dbReference type="ARBA" id="ARBA00004651"/>
    </source>
</evidence>
<feature type="transmembrane region" description="Helical" evidence="6">
    <location>
        <begin position="222"/>
        <end position="243"/>
    </location>
</feature>
<evidence type="ECO:0000256" key="2">
    <source>
        <dbReference type="ARBA" id="ARBA00022475"/>
    </source>
</evidence>
<keyword evidence="4 6" id="KW-1133">Transmembrane helix</keyword>
<comment type="caution">
    <text evidence="8">The sequence shown here is derived from an EMBL/GenBank/DDBJ whole genome shotgun (WGS) entry which is preliminary data.</text>
</comment>
<feature type="transmembrane region" description="Helical" evidence="6">
    <location>
        <begin position="374"/>
        <end position="394"/>
    </location>
</feature>
<dbReference type="AlphaFoldDB" id="A0A523UV50"/>
<dbReference type="GO" id="GO:0005886">
    <property type="term" value="C:plasma membrane"/>
    <property type="evidence" value="ECO:0007669"/>
    <property type="project" value="UniProtKB-SubCell"/>
</dbReference>
<dbReference type="Gene3D" id="3.40.930.10">
    <property type="entry name" value="Mannitol-specific EII, Chain A"/>
    <property type="match status" value="1"/>
</dbReference>
<accession>A0A523UV50</accession>
<dbReference type="Gene3D" id="1.20.1740.10">
    <property type="entry name" value="Amino acid/polyamine transporter I"/>
    <property type="match status" value="1"/>
</dbReference>
<organism evidence="8 9">
    <name type="scientific">candidate division TA06 bacterium</name>
    <dbReference type="NCBI Taxonomy" id="2250710"/>
    <lineage>
        <taxon>Bacteria</taxon>
        <taxon>Bacteria division TA06</taxon>
    </lineage>
</organism>
<dbReference type="InterPro" id="IPR016152">
    <property type="entry name" value="PTrfase/Anion_transptr"/>
</dbReference>
<feature type="domain" description="PTS EIIA type-2" evidence="7">
    <location>
        <begin position="467"/>
        <end position="610"/>
    </location>
</feature>
<feature type="transmembrane region" description="Helical" evidence="6">
    <location>
        <begin position="151"/>
        <end position="170"/>
    </location>
</feature>
<gene>
    <name evidence="8" type="ORF">E3J62_04205</name>
</gene>
<name>A0A523UV50_UNCT6</name>
<dbReference type="Pfam" id="PF00359">
    <property type="entry name" value="PTS_EIIA_2"/>
    <property type="match status" value="1"/>
</dbReference>
<feature type="transmembrane region" description="Helical" evidence="6">
    <location>
        <begin position="263"/>
        <end position="287"/>
    </location>
</feature>
<protein>
    <submittedName>
        <fullName evidence="8">Amino acid permease</fullName>
    </submittedName>
</protein>
<evidence type="ECO:0000313" key="9">
    <source>
        <dbReference type="Proteomes" id="UP000315525"/>
    </source>
</evidence>
<dbReference type="EMBL" id="SOJN01000052">
    <property type="protein sequence ID" value="TET46442.1"/>
    <property type="molecule type" value="Genomic_DNA"/>
</dbReference>
<dbReference type="PANTHER" id="PTHR42770">
    <property type="entry name" value="AMINO ACID TRANSPORTER-RELATED"/>
    <property type="match status" value="1"/>
</dbReference>
<comment type="subcellular location">
    <subcellularLocation>
        <location evidence="1">Cell membrane</location>
        <topology evidence="1">Multi-pass membrane protein</topology>
    </subcellularLocation>
</comment>
<evidence type="ECO:0000313" key="8">
    <source>
        <dbReference type="EMBL" id="TET46442.1"/>
    </source>
</evidence>
<evidence type="ECO:0000259" key="7">
    <source>
        <dbReference type="PROSITE" id="PS51094"/>
    </source>
</evidence>
<keyword evidence="3 6" id="KW-0812">Transmembrane</keyword>
<feature type="transmembrane region" description="Helical" evidence="6">
    <location>
        <begin position="95"/>
        <end position="114"/>
    </location>
</feature>
<dbReference type="Proteomes" id="UP000315525">
    <property type="component" value="Unassembled WGS sequence"/>
</dbReference>
<feature type="transmembrane region" description="Helical" evidence="6">
    <location>
        <begin position="343"/>
        <end position="362"/>
    </location>
</feature>
<sequence>MKLKRELGAVHVFAIASGAMISSGLFILPALAYAKAGPAAIFSYALAGILVFPSMLAKAELATAMPKAGGVYFFIERSMGTPVGTVGGFTSWFSLSFKSAFALVGMGVFARLVAPGITDIQVRLFAVGFCLVFMLINIIGVRHPGRLQVALVFSLMGILGLYVLRGFALIQPQRYVPFMPNGFGSVFATAGLVFVSFGGLTKICCVAEEIDNPGRNIPLGMFFAYLVVMVLYVIVVFTTVGLLDSAKLSGSLTPISLGASTFMGNAGSAVLAIAALLAFITTANAGIMTASRDFMAMSRDQILPAFFQRMNARYRTPHFSIVLTAVFMIAVILFLSLENLVKTASTLKILLFLLVNLSLIVMRESKIQSYRPKFKAPFYPWIQIAGIIVYGFLIFKMGTVPVAIAGLFVVGTIVWYLAYARSRAIRKAALIHVIERLTSRELVDTTLPDELKDIIIERDDIVEDRFDHLIKECPILDVEGPCKLEDFLEIVSKELSKRLGIDAGRIHDMLHAREKESSTVISEGIAIPHIVVEGEKKFSVVVARSREGIDFYDEASKVHTIFVLAGTRDERNFHLRALAAIAQIVRYPRFNERWRQARSKDELRHLILLGERTRHSPPTA</sequence>
<evidence type="ECO:0000256" key="6">
    <source>
        <dbReference type="SAM" id="Phobius"/>
    </source>
</evidence>
<feature type="transmembrane region" description="Helical" evidence="6">
    <location>
        <begin position="12"/>
        <end position="33"/>
    </location>
</feature>
<dbReference type="SUPFAM" id="SSF55804">
    <property type="entry name" value="Phoshotransferase/anion transport protein"/>
    <property type="match status" value="1"/>
</dbReference>
<proteinExistence type="predicted"/>
<feature type="transmembrane region" description="Helical" evidence="6">
    <location>
        <begin position="120"/>
        <end position="139"/>
    </location>
</feature>
<keyword evidence="5 6" id="KW-0472">Membrane</keyword>
<dbReference type="PANTHER" id="PTHR42770:SF11">
    <property type="entry name" value="INNER MEMBRANE TRANSPORT PROTEIN YBAT"/>
    <property type="match status" value="1"/>
</dbReference>
<evidence type="ECO:0000256" key="3">
    <source>
        <dbReference type="ARBA" id="ARBA00022692"/>
    </source>
</evidence>
<reference evidence="8 9" key="1">
    <citation type="submission" date="2019-03" db="EMBL/GenBank/DDBJ databases">
        <title>Metabolic potential of uncultured bacteria and archaea associated with petroleum seepage in deep-sea sediments.</title>
        <authorList>
            <person name="Dong X."/>
            <person name="Hubert C."/>
        </authorList>
    </citation>
    <scope>NUCLEOTIDE SEQUENCE [LARGE SCALE GENOMIC DNA]</scope>
    <source>
        <strain evidence="8">E44_bin18</strain>
    </source>
</reference>
<dbReference type="InterPro" id="IPR050367">
    <property type="entry name" value="APC_superfamily"/>
</dbReference>
<evidence type="ECO:0000256" key="4">
    <source>
        <dbReference type="ARBA" id="ARBA00022989"/>
    </source>
</evidence>